<dbReference type="EMBL" id="CP022115">
    <property type="protein sequence ID" value="ASJ24450.1"/>
    <property type="molecule type" value="Genomic_DNA"/>
</dbReference>
<dbReference type="Pfam" id="PF02492">
    <property type="entry name" value="cobW"/>
    <property type="match status" value="1"/>
</dbReference>
<dbReference type="PANTHER" id="PTHR13748:SF46">
    <property type="entry name" value="ZINC CHAPERONE YEIR"/>
    <property type="match status" value="1"/>
</dbReference>
<dbReference type="Gene3D" id="3.40.50.300">
    <property type="entry name" value="P-loop containing nucleotide triphosphate hydrolases"/>
    <property type="match status" value="1"/>
</dbReference>
<dbReference type="InterPro" id="IPR003495">
    <property type="entry name" value="CobW/HypB/UreG_nucleotide-bd"/>
</dbReference>
<dbReference type="AlphaFoldDB" id="A0A248LI35"/>
<dbReference type="InterPro" id="IPR027417">
    <property type="entry name" value="P-loop_NTPase"/>
</dbReference>
<proteinExistence type="predicted"/>
<accession>A0A248LI35</accession>
<evidence type="ECO:0000256" key="1">
    <source>
        <dbReference type="ARBA" id="ARBA00045658"/>
    </source>
</evidence>
<dbReference type="OrthoDB" id="9808822at2"/>
<dbReference type="InterPro" id="IPR051316">
    <property type="entry name" value="Zinc-reg_GTPase_activator"/>
</dbReference>
<dbReference type="InterPro" id="IPR011629">
    <property type="entry name" value="CobW-like_C"/>
</dbReference>
<name>A0A248LI35_9NEIS</name>
<dbReference type="Pfam" id="PF07683">
    <property type="entry name" value="CobW_C"/>
    <property type="match status" value="1"/>
</dbReference>
<gene>
    <name evidence="2" type="ORF">LHGZ1_1619</name>
</gene>
<comment type="function">
    <text evidence="1">Zinc chaperone that directly transfers zinc cofactor to target proteins, thereby activating them. Zinc is transferred from the CXCC motif in the GTPase domain to the zinc binding site in target proteins in a process requiring GTP hydrolysis.</text>
</comment>
<protein>
    <submittedName>
        <fullName evidence="2">CobW-related protein</fullName>
    </submittedName>
</protein>
<dbReference type="PANTHER" id="PTHR13748">
    <property type="entry name" value="COBW-RELATED"/>
    <property type="match status" value="1"/>
</dbReference>
<dbReference type="CDD" id="cd03112">
    <property type="entry name" value="CobW-like"/>
    <property type="match status" value="1"/>
</dbReference>
<evidence type="ECO:0000313" key="3">
    <source>
        <dbReference type="Proteomes" id="UP000197424"/>
    </source>
</evidence>
<dbReference type="SMART" id="SM00833">
    <property type="entry name" value="CobW_C"/>
    <property type="match status" value="1"/>
</dbReference>
<organism evidence="2 3">
    <name type="scientific">Laribacter hongkongensis</name>
    <dbReference type="NCBI Taxonomy" id="168471"/>
    <lineage>
        <taxon>Bacteria</taxon>
        <taxon>Pseudomonadati</taxon>
        <taxon>Pseudomonadota</taxon>
        <taxon>Betaproteobacteria</taxon>
        <taxon>Neisseriales</taxon>
        <taxon>Aquaspirillaceae</taxon>
        <taxon>Laribacter</taxon>
    </lineage>
</organism>
<dbReference type="Proteomes" id="UP000197424">
    <property type="component" value="Chromosome"/>
</dbReference>
<dbReference type="RefSeq" id="WP_088860743.1">
    <property type="nucleotide sequence ID" value="NZ_CP022115.1"/>
</dbReference>
<dbReference type="GO" id="GO:0005737">
    <property type="term" value="C:cytoplasm"/>
    <property type="evidence" value="ECO:0007669"/>
    <property type="project" value="TreeGrafter"/>
</dbReference>
<sequence>MTARTPVNLVTGFLGAGKTSTILSLLAGKPAGETWAVIVNEFGEIGIDGAVLGDRDGLAMREIAGGCLCCVTGPQLTVTVARLIREVRPARLLIEASGLAHASNLVDDLRRDPLGQALDVQAVLAVVDPRQFVDLQYRQQPVYHDQIAIADVLVVTRCSLAGPAGMAEFHRQAAALFPPKTAIVEAGSAGLTPALLDLPARPASRFRLPRQTPQTGLVTSGFVWPPEAVFDPDRVTALFDRLREQVPGLVRAKAVFNLGQQYVWLNWTDGYWGAQPVSWRRDSRFELIAPAEAPESLAAGLDACLVSPSS</sequence>
<reference evidence="3" key="1">
    <citation type="submission" date="2017-06" db="EMBL/GenBank/DDBJ databases">
        <title>Whole genome sequence of Laribacter hongkongensis LHGZ1.</title>
        <authorList>
            <person name="Chen D."/>
            <person name="Wu H."/>
            <person name="Chen J."/>
        </authorList>
    </citation>
    <scope>NUCLEOTIDE SEQUENCE [LARGE SCALE GENOMIC DNA]</scope>
    <source>
        <strain evidence="3">LHGZ1</strain>
    </source>
</reference>
<evidence type="ECO:0000313" key="2">
    <source>
        <dbReference type="EMBL" id="ASJ24450.1"/>
    </source>
</evidence>
<dbReference type="SUPFAM" id="SSF52540">
    <property type="entry name" value="P-loop containing nucleoside triphosphate hydrolases"/>
    <property type="match status" value="1"/>
</dbReference>